<dbReference type="EC" id="1.20.4.4" evidence="3"/>
<evidence type="ECO:0000256" key="1">
    <source>
        <dbReference type="ARBA" id="ARBA00022849"/>
    </source>
</evidence>
<dbReference type="InterPro" id="IPR036196">
    <property type="entry name" value="Ptyr_pPase_sf"/>
</dbReference>
<keyword evidence="1" id="KW-0059">Arsenical resistance</keyword>
<evidence type="ECO:0000313" key="3">
    <source>
        <dbReference type="EMBL" id="MFC3183052.1"/>
    </source>
</evidence>
<dbReference type="PANTHER" id="PTHR43428">
    <property type="entry name" value="ARSENATE REDUCTASE"/>
    <property type="match status" value="1"/>
</dbReference>
<dbReference type="GO" id="GO:0030612">
    <property type="term" value="F:arsenate reductase (thioredoxin) activity"/>
    <property type="evidence" value="ECO:0007669"/>
    <property type="project" value="UniProtKB-EC"/>
</dbReference>
<dbReference type="RefSeq" id="WP_380074707.1">
    <property type="nucleotide sequence ID" value="NZ_JBHRTO010000002.1"/>
</dbReference>
<protein>
    <submittedName>
        <fullName evidence="3">Arsenate reductase ArsC</fullName>
        <ecNumber evidence="3">1.20.4.4</ecNumber>
    </submittedName>
</protein>
<dbReference type="Pfam" id="PF01451">
    <property type="entry name" value="LMWPc"/>
    <property type="match status" value="1"/>
</dbReference>
<proteinExistence type="predicted"/>
<dbReference type="SMART" id="SM00226">
    <property type="entry name" value="LMWPc"/>
    <property type="match status" value="1"/>
</dbReference>
<keyword evidence="4" id="KW-1185">Reference proteome</keyword>
<reference evidence="4" key="1">
    <citation type="journal article" date="2019" name="Int. J. Syst. Evol. Microbiol.">
        <title>The Global Catalogue of Microorganisms (GCM) 10K type strain sequencing project: providing services to taxonomists for standard genome sequencing and annotation.</title>
        <authorList>
            <consortium name="The Broad Institute Genomics Platform"/>
            <consortium name="The Broad Institute Genome Sequencing Center for Infectious Disease"/>
            <person name="Wu L."/>
            <person name="Ma J."/>
        </authorList>
    </citation>
    <scope>NUCLEOTIDE SEQUENCE [LARGE SCALE GENOMIC DNA]</scope>
    <source>
        <strain evidence="4">KCTC 52039</strain>
    </source>
</reference>
<dbReference type="EMBL" id="JBHRTO010000002">
    <property type="protein sequence ID" value="MFC3183052.1"/>
    <property type="molecule type" value="Genomic_DNA"/>
</dbReference>
<accession>A0ABV7J8B8</accession>
<name>A0ABV7J8B8_9RHOB</name>
<organism evidence="3 4">
    <name type="scientific">Cypionkella sinensis</name>
    <dbReference type="NCBI Taxonomy" id="1756043"/>
    <lineage>
        <taxon>Bacteria</taxon>
        <taxon>Pseudomonadati</taxon>
        <taxon>Pseudomonadota</taxon>
        <taxon>Alphaproteobacteria</taxon>
        <taxon>Rhodobacterales</taxon>
        <taxon>Paracoccaceae</taxon>
        <taxon>Cypionkella</taxon>
    </lineage>
</organism>
<evidence type="ECO:0000313" key="4">
    <source>
        <dbReference type="Proteomes" id="UP001595547"/>
    </source>
</evidence>
<sequence length="163" mass="17558">MSQPWNVLILCTGNSARSILAEAVMNREGHGLFRAYSAGSKPTGTPNRHAIALLEREGFDISFARSKSWDEFTGPDAPQLDFVFTVCDNAAAEECPYWSGSPVTAHWGLPDPALATGNDAEIALAFAETYRALTRRVQAFAALPIATLDAMTLKAKLTEIGKA</sequence>
<dbReference type="CDD" id="cd16345">
    <property type="entry name" value="LMWP_ArsC"/>
    <property type="match status" value="1"/>
</dbReference>
<dbReference type="PANTHER" id="PTHR43428:SF1">
    <property type="entry name" value="ARSENATE REDUCTASE"/>
    <property type="match status" value="1"/>
</dbReference>
<gene>
    <name evidence="3" type="ORF">ACFOGH_18785</name>
</gene>
<dbReference type="Gene3D" id="3.40.50.2300">
    <property type="match status" value="1"/>
</dbReference>
<feature type="domain" description="Phosphotyrosine protein phosphatase I" evidence="2">
    <location>
        <begin position="5"/>
        <end position="143"/>
    </location>
</feature>
<comment type="caution">
    <text evidence="3">The sequence shown here is derived from an EMBL/GenBank/DDBJ whole genome shotgun (WGS) entry which is preliminary data.</text>
</comment>
<dbReference type="Proteomes" id="UP001595547">
    <property type="component" value="Unassembled WGS sequence"/>
</dbReference>
<dbReference type="SUPFAM" id="SSF52788">
    <property type="entry name" value="Phosphotyrosine protein phosphatases I"/>
    <property type="match status" value="1"/>
</dbReference>
<evidence type="ECO:0000259" key="2">
    <source>
        <dbReference type="SMART" id="SM00226"/>
    </source>
</evidence>
<dbReference type="InterPro" id="IPR023485">
    <property type="entry name" value="Ptyr_pPase"/>
</dbReference>
<keyword evidence="3" id="KW-0560">Oxidoreductase</keyword>